<dbReference type="InterPro" id="IPR014710">
    <property type="entry name" value="RmlC-like_jellyroll"/>
</dbReference>
<dbReference type="Pfam" id="PF00908">
    <property type="entry name" value="dTDP_sugar_isom"/>
    <property type="match status" value="1"/>
</dbReference>
<comment type="caution">
    <text evidence="8">The sequence shown here is derived from an EMBL/GenBank/DDBJ whole genome shotgun (WGS) entry which is preliminary data.</text>
</comment>
<dbReference type="Gene3D" id="2.60.120.10">
    <property type="entry name" value="Jelly Rolls"/>
    <property type="match status" value="1"/>
</dbReference>
<dbReference type="GO" id="GO:0008830">
    <property type="term" value="F:dTDP-4-dehydrorhamnose 3,5-epimerase activity"/>
    <property type="evidence" value="ECO:0007669"/>
    <property type="project" value="UniProtKB-UniRule"/>
</dbReference>
<evidence type="ECO:0000256" key="1">
    <source>
        <dbReference type="ARBA" id="ARBA00001298"/>
    </source>
</evidence>
<comment type="catalytic activity">
    <reaction evidence="1 7">
        <text>dTDP-4-dehydro-6-deoxy-alpha-D-glucose = dTDP-4-dehydro-beta-L-rhamnose</text>
        <dbReference type="Rhea" id="RHEA:16969"/>
        <dbReference type="ChEBI" id="CHEBI:57649"/>
        <dbReference type="ChEBI" id="CHEBI:62830"/>
        <dbReference type="EC" id="5.1.3.13"/>
    </reaction>
</comment>
<evidence type="ECO:0000256" key="3">
    <source>
        <dbReference type="ARBA" id="ARBA00012098"/>
    </source>
</evidence>
<evidence type="ECO:0000256" key="7">
    <source>
        <dbReference type="RuleBase" id="RU364069"/>
    </source>
</evidence>
<dbReference type="SUPFAM" id="SSF51182">
    <property type="entry name" value="RmlC-like cupins"/>
    <property type="match status" value="1"/>
</dbReference>
<sequence length="183" mass="21077">MTIKETGFQGLVEIFPRVFEDDRGFFFEVYNKQVFKEHGINYDFVQDNQSFSQKGVIRGLHMQLPPFAQAKFVKVITGKVMDVVVDMRPESDTYGKIYYCTLDSKLNNSLIIPEGFAHGFVALEDSVFSYKCSNLYNKDSETGILYNDETLNIDWGIENPIVSEKDLQLPTFKEFVARNETVH</sequence>
<evidence type="ECO:0000313" key="9">
    <source>
        <dbReference type="Proteomes" id="UP000614216"/>
    </source>
</evidence>
<evidence type="ECO:0000256" key="5">
    <source>
        <dbReference type="PIRSR" id="PIRSR600888-1"/>
    </source>
</evidence>
<comment type="pathway">
    <text evidence="7">Carbohydrate biosynthesis; dTDP-L-rhamnose biosynthesis.</text>
</comment>
<gene>
    <name evidence="8" type="primary">rfbC</name>
    <name evidence="8" type="ORF">JMN32_00825</name>
</gene>
<protein>
    <recommendedName>
        <fullName evidence="4 7">dTDP-4-dehydrorhamnose 3,5-epimerase</fullName>
        <ecNumber evidence="3 7">5.1.3.13</ecNumber>
    </recommendedName>
    <alternativeName>
        <fullName evidence="7">Thymidine diphospho-4-keto-rhamnose 3,5-epimerase</fullName>
    </alternativeName>
</protein>
<dbReference type="PANTHER" id="PTHR21047:SF2">
    <property type="entry name" value="THYMIDINE DIPHOSPHO-4-KETO-RHAMNOSE 3,5-EPIMERASE"/>
    <property type="match status" value="1"/>
</dbReference>
<reference evidence="8" key="1">
    <citation type="submission" date="2021-01" db="EMBL/GenBank/DDBJ databases">
        <title>Fulvivirga kasyanovii gen. nov., sp nov., a novel member of the phylum Bacteroidetes isolated from seawater in a mussel farm.</title>
        <authorList>
            <person name="Zhao L.-H."/>
            <person name="Wang Z.-J."/>
        </authorList>
    </citation>
    <scope>NUCLEOTIDE SEQUENCE</scope>
    <source>
        <strain evidence="8">29W222</strain>
    </source>
</reference>
<proteinExistence type="inferred from homology"/>
<dbReference type="InterPro" id="IPR011051">
    <property type="entry name" value="RmlC_Cupin_sf"/>
</dbReference>
<evidence type="ECO:0000256" key="6">
    <source>
        <dbReference type="PIRSR" id="PIRSR600888-3"/>
    </source>
</evidence>
<keyword evidence="7 8" id="KW-0413">Isomerase</keyword>
<comment type="similarity">
    <text evidence="7">Belongs to the dTDP-4-dehydrorhamnose 3,5-epimerase family.</text>
</comment>
<feature type="site" description="Participates in a stacking interaction with the thymidine ring of dTDP-4-oxo-6-deoxyglucose" evidence="6">
    <location>
        <position position="136"/>
    </location>
</feature>
<dbReference type="PANTHER" id="PTHR21047">
    <property type="entry name" value="DTDP-6-DEOXY-D-GLUCOSE-3,5 EPIMERASE"/>
    <property type="match status" value="1"/>
</dbReference>
<comment type="subunit">
    <text evidence="7">Homodimer.</text>
</comment>
<dbReference type="CDD" id="cd00438">
    <property type="entry name" value="cupin_RmlC"/>
    <property type="match status" value="1"/>
</dbReference>
<dbReference type="RefSeq" id="WP_202854375.1">
    <property type="nucleotide sequence ID" value="NZ_JAEUGD010000002.1"/>
</dbReference>
<dbReference type="EMBL" id="JAEUGD010000002">
    <property type="protein sequence ID" value="MBL6444830.1"/>
    <property type="molecule type" value="Genomic_DNA"/>
</dbReference>
<dbReference type="EC" id="5.1.3.13" evidence="3 7"/>
<dbReference type="GO" id="GO:0019305">
    <property type="term" value="P:dTDP-rhamnose biosynthetic process"/>
    <property type="evidence" value="ECO:0007669"/>
    <property type="project" value="UniProtKB-UniRule"/>
</dbReference>
<dbReference type="AlphaFoldDB" id="A0A937KCC8"/>
<evidence type="ECO:0000313" key="8">
    <source>
        <dbReference type="EMBL" id="MBL6444830.1"/>
    </source>
</evidence>
<name>A0A937KCC8_9BACT</name>
<dbReference type="GO" id="GO:0000271">
    <property type="term" value="P:polysaccharide biosynthetic process"/>
    <property type="evidence" value="ECO:0007669"/>
    <property type="project" value="TreeGrafter"/>
</dbReference>
<dbReference type="NCBIfam" id="TIGR01221">
    <property type="entry name" value="rmlC"/>
    <property type="match status" value="1"/>
</dbReference>
<keyword evidence="9" id="KW-1185">Reference proteome</keyword>
<evidence type="ECO:0000256" key="2">
    <source>
        <dbReference type="ARBA" id="ARBA00001997"/>
    </source>
</evidence>
<dbReference type="GO" id="GO:0005829">
    <property type="term" value="C:cytosol"/>
    <property type="evidence" value="ECO:0007669"/>
    <property type="project" value="TreeGrafter"/>
</dbReference>
<evidence type="ECO:0000256" key="4">
    <source>
        <dbReference type="ARBA" id="ARBA00019595"/>
    </source>
</evidence>
<feature type="active site" description="Proton acceptor" evidence="5">
    <location>
        <position position="61"/>
    </location>
</feature>
<dbReference type="Proteomes" id="UP000614216">
    <property type="component" value="Unassembled WGS sequence"/>
</dbReference>
<feature type="active site" description="Proton donor" evidence="5">
    <location>
        <position position="130"/>
    </location>
</feature>
<organism evidence="8 9">
    <name type="scientific">Fulvivirga marina</name>
    <dbReference type="NCBI Taxonomy" id="2494733"/>
    <lineage>
        <taxon>Bacteria</taxon>
        <taxon>Pseudomonadati</taxon>
        <taxon>Bacteroidota</taxon>
        <taxon>Cytophagia</taxon>
        <taxon>Cytophagales</taxon>
        <taxon>Fulvivirgaceae</taxon>
        <taxon>Fulvivirga</taxon>
    </lineage>
</organism>
<dbReference type="InterPro" id="IPR000888">
    <property type="entry name" value="RmlC-like"/>
</dbReference>
<accession>A0A937KCC8</accession>
<comment type="function">
    <text evidence="2 7">Catalyzes the epimerization of the C3' and C5'positions of dTDP-6-deoxy-D-xylo-4-hexulose, forming dTDP-6-deoxy-L-lyxo-4-hexulose.</text>
</comment>